<evidence type="ECO:0000313" key="2">
    <source>
        <dbReference type="Proteomes" id="UP000708576"/>
    </source>
</evidence>
<gene>
    <name evidence="1" type="ORF">KEM10_09620</name>
</gene>
<name>A0ABS5JUI9_9BACT</name>
<organism evidence="1 2">
    <name type="scientific">Carboxylicivirga linearis</name>
    <dbReference type="NCBI Taxonomy" id="1628157"/>
    <lineage>
        <taxon>Bacteria</taxon>
        <taxon>Pseudomonadati</taxon>
        <taxon>Bacteroidota</taxon>
        <taxon>Bacteroidia</taxon>
        <taxon>Marinilabiliales</taxon>
        <taxon>Marinilabiliaceae</taxon>
        <taxon>Carboxylicivirga</taxon>
    </lineage>
</organism>
<sequence>MKKKNLLFLTTSNLPTNPRLLKEVDLALKEHIVSVVLFNLGNWSEALNQKEMNKRPSVNFIQLSATRSQAFSWLFWALMEKLGRFLYPLFKRCLFVNALVHTRRSVQLWYTLRKIKHCDLLIGHNLGTLYPIYQLSLSTNIPFIYDIEDYDPGIHVPEAGKHYKSCTEYLLKKCAPKAKALTSASPLIGDYTLKLIGGHPNHQVILNSFPQKEFVEPKNSTLNSQLSTLKLVWFSQNISFGRGLEQFFEAILLLSKEADRNWNIEHSNIQLTLIGNLDPQFDQQIIQPFLSSIVLVKKDESQIANRKSHIINLNIQHPMSQPDLHTELTKHDIGLALEFDTTDLNRQLCLTNKIMAYAQAGHFILATDTLAQSQFLSHQKELGLLCGQSTDEIAMLIKHLTHILSDIQHNRRNRLNIGKSLSWEIEKVKIVNLWNNFI</sequence>
<dbReference type="RefSeq" id="WP_212215776.1">
    <property type="nucleotide sequence ID" value="NZ_JAGUCO010000005.1"/>
</dbReference>
<keyword evidence="2" id="KW-1185">Reference proteome</keyword>
<proteinExistence type="predicted"/>
<dbReference type="Gene3D" id="3.40.50.2000">
    <property type="entry name" value="Glycogen Phosphorylase B"/>
    <property type="match status" value="1"/>
</dbReference>
<comment type="caution">
    <text evidence="1">The sequence shown here is derived from an EMBL/GenBank/DDBJ whole genome shotgun (WGS) entry which is preliminary data.</text>
</comment>
<evidence type="ECO:0000313" key="1">
    <source>
        <dbReference type="EMBL" id="MBS2098539.1"/>
    </source>
</evidence>
<accession>A0ABS5JUI9</accession>
<evidence type="ECO:0008006" key="3">
    <source>
        <dbReference type="Google" id="ProtNLM"/>
    </source>
</evidence>
<dbReference type="SUPFAM" id="SSF53756">
    <property type="entry name" value="UDP-Glycosyltransferase/glycogen phosphorylase"/>
    <property type="match status" value="1"/>
</dbReference>
<reference evidence="1 2" key="1">
    <citation type="journal article" date="2015" name="Int. J. Syst. Evol. Microbiol.">
        <title>Carboxylicivirga linearis sp. nov., isolated from a sea cucumber culture pond.</title>
        <authorList>
            <person name="Wang F.Q."/>
            <person name="Zhou Y.X."/>
            <person name="Lin X.Z."/>
            <person name="Chen G.J."/>
            <person name="Du Z.J."/>
        </authorList>
    </citation>
    <scope>NUCLEOTIDE SEQUENCE [LARGE SCALE GENOMIC DNA]</scope>
    <source>
        <strain evidence="1 2">FB218</strain>
    </source>
</reference>
<dbReference type="Proteomes" id="UP000708576">
    <property type="component" value="Unassembled WGS sequence"/>
</dbReference>
<dbReference type="EMBL" id="JAGUCO010000005">
    <property type="protein sequence ID" value="MBS2098539.1"/>
    <property type="molecule type" value="Genomic_DNA"/>
</dbReference>
<protein>
    <recommendedName>
        <fullName evidence="3">Glycosyltransferase</fullName>
    </recommendedName>
</protein>